<dbReference type="Proteomes" id="UP000663586">
    <property type="component" value="Chromosome"/>
</dbReference>
<dbReference type="NCBIfam" id="NF002318">
    <property type="entry name" value="PRK01253.1"/>
    <property type="match status" value="1"/>
</dbReference>
<evidence type="ECO:0000256" key="5">
    <source>
        <dbReference type="ARBA" id="ARBA00022475"/>
    </source>
</evidence>
<keyword evidence="15" id="KW-1185">Reference proteome</keyword>
<name>A0A897MYZ4_9EURY</name>
<feature type="topological domain" description="Cytoplasmic" evidence="12">
    <location>
        <begin position="1"/>
        <end position="33"/>
    </location>
</feature>
<evidence type="ECO:0000256" key="7">
    <source>
        <dbReference type="ARBA" id="ARBA00022927"/>
    </source>
</evidence>
<dbReference type="GeneID" id="70685767"/>
<evidence type="ECO:0000256" key="6">
    <source>
        <dbReference type="ARBA" id="ARBA00022692"/>
    </source>
</evidence>
<dbReference type="AlphaFoldDB" id="A0A897MYZ4"/>
<evidence type="ECO:0000256" key="9">
    <source>
        <dbReference type="ARBA" id="ARBA00023010"/>
    </source>
</evidence>
<keyword evidence="6 12" id="KW-0812">Transmembrane</keyword>
<evidence type="ECO:0000256" key="4">
    <source>
        <dbReference type="ARBA" id="ARBA00022448"/>
    </source>
</evidence>
<evidence type="ECO:0000256" key="2">
    <source>
        <dbReference type="ARBA" id="ARBA00006103"/>
    </source>
</evidence>
<evidence type="ECO:0000256" key="1">
    <source>
        <dbReference type="ARBA" id="ARBA00004162"/>
    </source>
</evidence>
<organism evidence="14 15">
    <name type="scientific">Natranaeroarchaeum sulfidigenes</name>
    <dbReference type="NCBI Taxonomy" id="2784880"/>
    <lineage>
        <taxon>Archaea</taxon>
        <taxon>Methanobacteriati</taxon>
        <taxon>Methanobacteriota</taxon>
        <taxon>Stenosarchaea group</taxon>
        <taxon>Halobacteria</taxon>
        <taxon>Halobacteriales</taxon>
        <taxon>Natronoarchaeaceae</taxon>
        <taxon>Natranaeroarchaeum</taxon>
    </lineage>
</organism>
<keyword evidence="9 12" id="KW-0811">Translocation</keyword>
<keyword evidence="5 12" id="KW-1003">Cell membrane</keyword>
<evidence type="ECO:0000256" key="10">
    <source>
        <dbReference type="ARBA" id="ARBA00023136"/>
    </source>
</evidence>
<comment type="function">
    <text evidence="12">Involved in protein export. The function of the beta subunit is unknown, but it may be involved in stabilization of the trimeric complex.</text>
</comment>
<evidence type="ECO:0000313" key="15">
    <source>
        <dbReference type="Proteomes" id="UP000663586"/>
    </source>
</evidence>
<dbReference type="KEGG" id="hara:AArcS_2389"/>
<protein>
    <recommendedName>
        <fullName evidence="3 12">Preprotein translocase subunit SecG</fullName>
    </recommendedName>
    <alternativeName>
        <fullName evidence="11 12">Protein transport protein Sec61 subunit beta homolog</fullName>
    </alternativeName>
</protein>
<dbReference type="InterPro" id="IPR023531">
    <property type="entry name" value="Preprot_translocase_SecG"/>
</dbReference>
<dbReference type="Pfam" id="PF03911">
    <property type="entry name" value="Sec61_beta"/>
    <property type="match status" value="1"/>
</dbReference>
<reference evidence="14" key="1">
    <citation type="submission" date="2020-11" db="EMBL/GenBank/DDBJ databases">
        <title>Carbohydrate-dependent, anaerobic sulfur respiration: A novel catabolism in halophilic archaea.</title>
        <authorList>
            <person name="Sorokin D.Y."/>
            <person name="Messina E."/>
            <person name="Smedile F."/>
            <person name="La Cono V."/>
            <person name="Hallsworth J.E."/>
            <person name="Yakimov M.M."/>
        </authorList>
    </citation>
    <scope>NUCLEOTIDE SEQUENCE</scope>
    <source>
        <strain evidence="14">AArc-S</strain>
    </source>
</reference>
<keyword evidence="10 12" id="KW-0472">Membrane</keyword>
<comment type="similarity">
    <text evidence="2 12">Belongs to the SEC61-beta family.</text>
</comment>
<evidence type="ECO:0000256" key="13">
    <source>
        <dbReference type="SAM" id="Phobius"/>
    </source>
</evidence>
<evidence type="ECO:0000256" key="12">
    <source>
        <dbReference type="HAMAP-Rule" id="MF_00751"/>
    </source>
</evidence>
<dbReference type="GO" id="GO:0015031">
    <property type="term" value="P:protein transport"/>
    <property type="evidence" value="ECO:0007669"/>
    <property type="project" value="UniProtKB-UniRule"/>
</dbReference>
<feature type="transmembrane region" description="Helical" evidence="13">
    <location>
        <begin position="36"/>
        <end position="55"/>
    </location>
</feature>
<evidence type="ECO:0000256" key="3">
    <source>
        <dbReference type="ARBA" id="ARBA00014522"/>
    </source>
</evidence>
<dbReference type="HAMAP" id="MF_00751">
    <property type="entry name" value="SecG"/>
    <property type="match status" value="1"/>
</dbReference>
<dbReference type="InterPro" id="IPR016482">
    <property type="entry name" value="SecG/Sec61-beta/Sbh"/>
</dbReference>
<gene>
    <name evidence="14" type="primary">sbh1</name>
    <name evidence="12" type="synonym">secG</name>
    <name evidence="14" type="ORF">AArcS_2389</name>
</gene>
<evidence type="ECO:0000256" key="11">
    <source>
        <dbReference type="ARBA" id="ARBA00031868"/>
    </source>
</evidence>
<comment type="subcellular location">
    <subcellularLocation>
        <location evidence="1 12">Cell membrane</location>
        <topology evidence="1 12">Single-pass membrane protein</topology>
    </subcellularLocation>
</comment>
<dbReference type="EMBL" id="CP064786">
    <property type="protein sequence ID" value="QSG03585.1"/>
    <property type="molecule type" value="Genomic_DNA"/>
</dbReference>
<keyword evidence="4 12" id="KW-0813">Transport</keyword>
<keyword evidence="7 12" id="KW-0653">Protein transport</keyword>
<keyword evidence="8 12" id="KW-1133">Transmembrane helix</keyword>
<dbReference type="GO" id="GO:0005886">
    <property type="term" value="C:plasma membrane"/>
    <property type="evidence" value="ECO:0007669"/>
    <property type="project" value="UniProtKB-SubCell"/>
</dbReference>
<evidence type="ECO:0000313" key="14">
    <source>
        <dbReference type="EMBL" id="QSG03585.1"/>
    </source>
</evidence>
<evidence type="ECO:0000256" key="8">
    <source>
        <dbReference type="ARBA" id="ARBA00022989"/>
    </source>
</evidence>
<comment type="subunit">
    <text evidence="12">Component of the protein translocase complex. Heterotrimer consisting of alpha (SecY), beta (SecG) and gamma (SecE) subunits. Can form oligomers of the heterotrimer.</text>
</comment>
<proteinExistence type="inferred from homology"/>
<accession>A0A897MYZ4</accession>
<dbReference type="RefSeq" id="WP_238477635.1">
    <property type="nucleotide sequence ID" value="NZ_CP064786.1"/>
</dbReference>
<sequence length="60" mass="6253">MSGSSGENTGGLMSSAGLVRYFDAEDSNAIQMDPRTVVVVSVALGIFVHMLGIWAHGISI</sequence>